<feature type="domain" description="Methyltransferase" evidence="4">
    <location>
        <begin position="202"/>
        <end position="299"/>
    </location>
</feature>
<evidence type="ECO:0000313" key="6">
    <source>
        <dbReference type="Proteomes" id="UP001408594"/>
    </source>
</evidence>
<dbReference type="InterPro" id="IPR029063">
    <property type="entry name" value="SAM-dependent_MTases_sf"/>
</dbReference>
<name>A0ABP9WTI7_9GAMM</name>
<dbReference type="Proteomes" id="UP001408594">
    <property type="component" value="Unassembled WGS sequence"/>
</dbReference>
<accession>A0ABP9WTI7</accession>
<keyword evidence="2" id="KW-0808">Transferase</keyword>
<dbReference type="InterPro" id="IPR041698">
    <property type="entry name" value="Methyltransf_25"/>
</dbReference>
<organism evidence="5 6">
    <name type="scientific">Microbulbifer aestuariivivens</name>
    <dbReference type="NCBI Taxonomy" id="1908308"/>
    <lineage>
        <taxon>Bacteria</taxon>
        <taxon>Pseudomonadati</taxon>
        <taxon>Pseudomonadota</taxon>
        <taxon>Gammaproteobacteria</taxon>
        <taxon>Cellvibrionales</taxon>
        <taxon>Microbulbiferaceae</taxon>
        <taxon>Microbulbifer</taxon>
    </lineage>
</organism>
<evidence type="ECO:0000259" key="4">
    <source>
        <dbReference type="Pfam" id="PF13649"/>
    </source>
</evidence>
<dbReference type="GO" id="GO:0032259">
    <property type="term" value="P:methylation"/>
    <property type="evidence" value="ECO:0007669"/>
    <property type="project" value="UniProtKB-KW"/>
</dbReference>
<keyword evidence="1 5" id="KW-0489">Methyltransferase</keyword>
<dbReference type="EMBL" id="BAABRT010000015">
    <property type="protein sequence ID" value="GAA5525430.1"/>
    <property type="molecule type" value="Genomic_DNA"/>
</dbReference>
<evidence type="ECO:0000313" key="5">
    <source>
        <dbReference type="EMBL" id="GAA5525430.1"/>
    </source>
</evidence>
<sequence>MANADRQVPPPWNVVGPHGVFPEARHDEVARFNFLTNLNIHLASQILPGVRKAYDSRVEKGSAPANRREVGELLKREPLYQLWSSLRRNTMEMRQQNSRAMVFRQLPELVDKARQLNEGSSTLQLDSSVKIPRYVSAVDIHCMPGGYHTEYCEEDVAAGANYDSGIFVTTAGMLGRFSDGGGQALVEWLREQMEAGFRPRRILDIGCTVGHNIVPLAQAFPETEIVAIDVAAPMLRYANARAKSLGVNNITFRQENAEAIDAEDGSFDLIITCMFLHETSSRALPRILAETHRLLADGGKVVHIEQPQFTDDMPPYEQFMRDWDTRNNNEPFWGTLHDLDLFEAMEQAGFDRDRVTTCGLFAVVDEELFPSAAKAAADSEDYGRKPAWHAYIASK</sequence>
<keyword evidence="3" id="KW-0949">S-adenosyl-L-methionine</keyword>
<comment type="caution">
    <text evidence="5">The sequence shown here is derived from an EMBL/GenBank/DDBJ whole genome shotgun (WGS) entry which is preliminary data.</text>
</comment>
<dbReference type="RefSeq" id="WP_345551118.1">
    <property type="nucleotide sequence ID" value="NZ_BAABRT010000015.1"/>
</dbReference>
<gene>
    <name evidence="5" type="primary">COQ5</name>
    <name evidence="5" type="ORF">Maes01_02000</name>
</gene>
<dbReference type="PANTHER" id="PTHR43464:SF19">
    <property type="entry name" value="UBIQUINONE BIOSYNTHESIS O-METHYLTRANSFERASE, MITOCHONDRIAL"/>
    <property type="match status" value="1"/>
</dbReference>
<evidence type="ECO:0000256" key="3">
    <source>
        <dbReference type="ARBA" id="ARBA00022691"/>
    </source>
</evidence>
<proteinExistence type="predicted"/>
<evidence type="ECO:0000256" key="2">
    <source>
        <dbReference type="ARBA" id="ARBA00022679"/>
    </source>
</evidence>
<dbReference type="CDD" id="cd02440">
    <property type="entry name" value="AdoMet_MTases"/>
    <property type="match status" value="1"/>
</dbReference>
<dbReference type="Gene3D" id="3.40.50.150">
    <property type="entry name" value="Vaccinia Virus protein VP39"/>
    <property type="match status" value="1"/>
</dbReference>
<protein>
    <submittedName>
        <fullName evidence="5">2-methoxy-6-polyprenyl-1,4-benzoquinol methylase, mitochondrial</fullName>
    </submittedName>
</protein>
<dbReference type="SUPFAM" id="SSF53335">
    <property type="entry name" value="S-adenosyl-L-methionine-dependent methyltransferases"/>
    <property type="match status" value="1"/>
</dbReference>
<evidence type="ECO:0000256" key="1">
    <source>
        <dbReference type="ARBA" id="ARBA00022603"/>
    </source>
</evidence>
<keyword evidence="6" id="KW-1185">Reference proteome</keyword>
<reference evidence="5 6" key="1">
    <citation type="submission" date="2024-02" db="EMBL/GenBank/DDBJ databases">
        <title>Microbulbifer aestuariivivens NBRC 112533.</title>
        <authorList>
            <person name="Ichikawa N."/>
            <person name="Katano-Makiyama Y."/>
            <person name="Hidaka K."/>
        </authorList>
    </citation>
    <scope>NUCLEOTIDE SEQUENCE [LARGE SCALE GENOMIC DNA]</scope>
    <source>
        <strain evidence="5 6">NBRC 112533</strain>
    </source>
</reference>
<dbReference type="PANTHER" id="PTHR43464">
    <property type="entry name" value="METHYLTRANSFERASE"/>
    <property type="match status" value="1"/>
</dbReference>
<dbReference type="Pfam" id="PF13649">
    <property type="entry name" value="Methyltransf_25"/>
    <property type="match status" value="1"/>
</dbReference>
<dbReference type="GO" id="GO:0008168">
    <property type="term" value="F:methyltransferase activity"/>
    <property type="evidence" value="ECO:0007669"/>
    <property type="project" value="UniProtKB-KW"/>
</dbReference>